<keyword evidence="2" id="KW-1185">Reference proteome</keyword>
<organism evidence="1 2">
    <name type="scientific">Acidovorax temperans</name>
    <dbReference type="NCBI Taxonomy" id="80878"/>
    <lineage>
        <taxon>Bacteria</taxon>
        <taxon>Pseudomonadati</taxon>
        <taxon>Pseudomonadota</taxon>
        <taxon>Betaproteobacteria</taxon>
        <taxon>Burkholderiales</taxon>
        <taxon>Comamonadaceae</taxon>
        <taxon>Acidovorax</taxon>
    </lineage>
</organism>
<dbReference type="AlphaFoldDB" id="A0A0D7KDI4"/>
<proteinExistence type="predicted"/>
<accession>A0A0D7KDI4</accession>
<evidence type="ECO:0000313" key="1">
    <source>
        <dbReference type="EMBL" id="KJA12446.1"/>
    </source>
</evidence>
<gene>
    <name evidence="1" type="ORF">RP29_00870</name>
</gene>
<dbReference type="EMBL" id="JXYQ01000002">
    <property type="protein sequence ID" value="KJA12446.1"/>
    <property type="molecule type" value="Genomic_DNA"/>
</dbReference>
<dbReference type="STRING" id="80878.RP29_00870"/>
<dbReference type="Proteomes" id="UP000032566">
    <property type="component" value="Unassembled WGS sequence"/>
</dbReference>
<name>A0A0D7KDI4_9BURK</name>
<reference evidence="1 2" key="1">
    <citation type="submission" date="2014-12" db="EMBL/GenBank/DDBJ databases">
        <title>Isolation of bacteria from lake water.</title>
        <authorList>
            <person name="Sheng K.-Y."/>
            <person name="Chin P.-S."/>
            <person name="Chan K.-G."/>
            <person name="Tan G.S."/>
        </authorList>
    </citation>
    <scope>NUCLEOTIDE SEQUENCE [LARGE SCALE GENOMIC DNA]</scope>
    <source>
        <strain evidence="1 2">KY4</strain>
    </source>
</reference>
<dbReference type="PATRIC" id="fig|80878.5.peg.968"/>
<evidence type="ECO:0000313" key="2">
    <source>
        <dbReference type="Proteomes" id="UP000032566"/>
    </source>
</evidence>
<protein>
    <submittedName>
        <fullName evidence="1">Uncharacterized protein</fullName>
    </submittedName>
</protein>
<comment type="caution">
    <text evidence="1">The sequence shown here is derived from an EMBL/GenBank/DDBJ whole genome shotgun (WGS) entry which is preliminary data.</text>
</comment>
<sequence length="75" mass="9043">METRDSLRRVLQTVVSLLELINQAIHIHRALHKQEVKVTCDALKFDQIGLRWRLSSRHYFVSRETREHLRRNNHS</sequence>